<dbReference type="Pfam" id="PF17645">
    <property type="entry name" value="Amdase"/>
    <property type="match status" value="1"/>
</dbReference>
<gene>
    <name evidence="1" type="ORF">ROA7745_03550</name>
</gene>
<proteinExistence type="predicted"/>
<dbReference type="PANTHER" id="PTHR40267:SF1">
    <property type="entry name" value="BLR3294 PROTEIN"/>
    <property type="match status" value="1"/>
</dbReference>
<accession>A0A1X7BVR0</accession>
<evidence type="ECO:0000313" key="2">
    <source>
        <dbReference type="Proteomes" id="UP000193224"/>
    </source>
</evidence>
<keyword evidence="2" id="KW-1185">Reference proteome</keyword>
<keyword evidence="1" id="KW-0456">Lyase</keyword>
<evidence type="ECO:0000313" key="1">
    <source>
        <dbReference type="EMBL" id="SMC13693.1"/>
    </source>
</evidence>
<dbReference type="AlphaFoldDB" id="A0A1X7BVR0"/>
<dbReference type="InterPro" id="IPR053714">
    <property type="entry name" value="Iso_Racemase_Enz_sf"/>
</dbReference>
<dbReference type="InterPro" id="IPR026286">
    <property type="entry name" value="MaiA/AMDase"/>
</dbReference>
<protein>
    <submittedName>
        <fullName evidence="1">Arylmalonate decarboxylase</fullName>
        <ecNumber evidence="1">4.1.1.76</ecNumber>
    </submittedName>
</protein>
<organism evidence="1 2">
    <name type="scientific">Roseovarius aestuarii</name>
    <dbReference type="NCBI Taxonomy" id="475083"/>
    <lineage>
        <taxon>Bacteria</taxon>
        <taxon>Pseudomonadati</taxon>
        <taxon>Pseudomonadota</taxon>
        <taxon>Alphaproteobacteria</taxon>
        <taxon>Rhodobacterales</taxon>
        <taxon>Roseobacteraceae</taxon>
        <taxon>Roseovarius</taxon>
    </lineage>
</organism>
<dbReference type="Gene3D" id="3.40.50.12500">
    <property type="match status" value="1"/>
</dbReference>
<dbReference type="PIRSF" id="PIRSF015736">
    <property type="entry name" value="MI"/>
    <property type="match status" value="1"/>
</dbReference>
<dbReference type="GO" id="GO:0047436">
    <property type="term" value="F:arylmalonate decarboxylase activity"/>
    <property type="evidence" value="ECO:0007669"/>
    <property type="project" value="UniProtKB-EC"/>
</dbReference>
<name>A0A1X7BVR0_9RHOB</name>
<dbReference type="PANTHER" id="PTHR40267">
    <property type="entry name" value="BLR3294 PROTEIN"/>
    <property type="match status" value="1"/>
</dbReference>
<dbReference type="EMBL" id="FWXB01000016">
    <property type="protein sequence ID" value="SMC13693.1"/>
    <property type="molecule type" value="Genomic_DNA"/>
</dbReference>
<sequence>MNKPENMTEATRRAILDNVGFDGGRSARGKIGFVLIPNEQTIEDDMTRHMPPGVGVYFSRATMPREISTESLAQLRGSLAETAARILPDDGLDVICFGCTSGTVAVGEAASCIELSKGAPGAETSTLAGAVRKALTAMGARNISLGSPYVAELNDNVAAYLSQAGFNMIAAHGMGLNYDTEMIRVAPEYLIDYARAIDTPEADTILLSCGALRSIDVVDEIEQRLGKTVICSNQAMLWDCLRLAGIDDRLPGLGRLLREH</sequence>
<reference evidence="1 2" key="1">
    <citation type="submission" date="2017-03" db="EMBL/GenBank/DDBJ databases">
        <authorList>
            <person name="Afonso C.L."/>
            <person name="Miller P.J."/>
            <person name="Scott M.A."/>
            <person name="Spackman E."/>
            <person name="Goraichik I."/>
            <person name="Dimitrov K.M."/>
            <person name="Suarez D.L."/>
            <person name="Swayne D.E."/>
        </authorList>
    </citation>
    <scope>NUCLEOTIDE SEQUENCE [LARGE SCALE GENOMIC DNA]</scope>
    <source>
        <strain evidence="1 2">CECT 7745</strain>
    </source>
</reference>
<dbReference type="RefSeq" id="WP_223413060.1">
    <property type="nucleotide sequence ID" value="NZ_FWXB01000016.1"/>
</dbReference>
<dbReference type="EC" id="4.1.1.76" evidence="1"/>
<dbReference type="Proteomes" id="UP000193224">
    <property type="component" value="Unassembled WGS sequence"/>
</dbReference>